<dbReference type="InterPro" id="IPR033650">
    <property type="entry name" value="Ribosomal_mL46_NUDIX"/>
</dbReference>
<evidence type="ECO:0000256" key="4">
    <source>
        <dbReference type="ARBA" id="ARBA00022980"/>
    </source>
</evidence>
<dbReference type="PaxDb" id="55529-EKX39346"/>
<evidence type="ECO:0000256" key="8">
    <source>
        <dbReference type="SAM" id="MobiDB-lite"/>
    </source>
</evidence>
<dbReference type="EnsemblProtists" id="EKX39346">
    <property type="protein sequence ID" value="EKX39346"/>
    <property type="gene ID" value="GUITHDRAFT_114545"/>
</dbReference>
<dbReference type="CDD" id="cd04661">
    <property type="entry name" value="NUDIX_MRP_L46"/>
    <property type="match status" value="1"/>
</dbReference>
<accession>L1ISW6</accession>
<keyword evidence="12" id="KW-1185">Reference proteome</keyword>
<dbReference type="SUPFAM" id="SSF55811">
    <property type="entry name" value="Nudix"/>
    <property type="match status" value="1"/>
</dbReference>
<evidence type="ECO:0000313" key="12">
    <source>
        <dbReference type="Proteomes" id="UP000011087"/>
    </source>
</evidence>
<dbReference type="Pfam" id="PF11788">
    <property type="entry name" value="MRP-L46"/>
    <property type="match status" value="1"/>
</dbReference>
<evidence type="ECO:0000256" key="2">
    <source>
        <dbReference type="ARBA" id="ARBA00009070"/>
    </source>
</evidence>
<dbReference type="eggNOG" id="KOG4548">
    <property type="taxonomic scope" value="Eukaryota"/>
</dbReference>
<dbReference type="GeneID" id="17296049"/>
<evidence type="ECO:0000313" key="10">
    <source>
        <dbReference type="EMBL" id="EKX39346.1"/>
    </source>
</evidence>
<protein>
    <recommendedName>
        <fullName evidence="7">Large ribosomal subunit protein mL46</fullName>
    </recommendedName>
</protein>
<dbReference type="EMBL" id="JH993040">
    <property type="protein sequence ID" value="EKX39346.1"/>
    <property type="molecule type" value="Genomic_DNA"/>
</dbReference>
<evidence type="ECO:0000256" key="7">
    <source>
        <dbReference type="ARBA" id="ARBA00035190"/>
    </source>
</evidence>
<comment type="similarity">
    <text evidence="2">Belongs to the mitochondrion-specific ribosomal protein mL46 family.</text>
</comment>
<dbReference type="HOGENOM" id="CLU_988497_0_0_1"/>
<dbReference type="Gene3D" id="3.90.79.10">
    <property type="entry name" value="Nucleoside Triphosphate Pyrophosphohydrolase"/>
    <property type="match status" value="1"/>
</dbReference>
<evidence type="ECO:0000256" key="1">
    <source>
        <dbReference type="ARBA" id="ARBA00004173"/>
    </source>
</evidence>
<reference evidence="11" key="3">
    <citation type="submission" date="2016-03" db="UniProtKB">
        <authorList>
            <consortium name="EnsemblProtists"/>
        </authorList>
    </citation>
    <scope>IDENTIFICATION</scope>
</reference>
<evidence type="ECO:0000256" key="6">
    <source>
        <dbReference type="ARBA" id="ARBA00023274"/>
    </source>
</evidence>
<keyword evidence="5" id="KW-0496">Mitochondrion</keyword>
<reference evidence="10 12" key="1">
    <citation type="journal article" date="2012" name="Nature">
        <title>Algal genomes reveal evolutionary mosaicism and the fate of nucleomorphs.</title>
        <authorList>
            <consortium name="DOE Joint Genome Institute"/>
            <person name="Curtis B.A."/>
            <person name="Tanifuji G."/>
            <person name="Burki F."/>
            <person name="Gruber A."/>
            <person name="Irimia M."/>
            <person name="Maruyama S."/>
            <person name="Arias M.C."/>
            <person name="Ball S.G."/>
            <person name="Gile G.H."/>
            <person name="Hirakawa Y."/>
            <person name="Hopkins J.F."/>
            <person name="Kuo A."/>
            <person name="Rensing S.A."/>
            <person name="Schmutz J."/>
            <person name="Symeonidi A."/>
            <person name="Elias M."/>
            <person name="Eveleigh R.J."/>
            <person name="Herman E.K."/>
            <person name="Klute M.J."/>
            <person name="Nakayama T."/>
            <person name="Obornik M."/>
            <person name="Reyes-Prieto A."/>
            <person name="Armbrust E.V."/>
            <person name="Aves S.J."/>
            <person name="Beiko R.G."/>
            <person name="Coutinho P."/>
            <person name="Dacks J.B."/>
            <person name="Durnford D.G."/>
            <person name="Fast N.M."/>
            <person name="Green B.R."/>
            <person name="Grisdale C.J."/>
            <person name="Hempel F."/>
            <person name="Henrissat B."/>
            <person name="Hoppner M.P."/>
            <person name="Ishida K."/>
            <person name="Kim E."/>
            <person name="Koreny L."/>
            <person name="Kroth P.G."/>
            <person name="Liu Y."/>
            <person name="Malik S.B."/>
            <person name="Maier U.G."/>
            <person name="McRose D."/>
            <person name="Mock T."/>
            <person name="Neilson J.A."/>
            <person name="Onodera N.T."/>
            <person name="Poole A.M."/>
            <person name="Pritham E.J."/>
            <person name="Richards T.A."/>
            <person name="Rocap G."/>
            <person name="Roy S.W."/>
            <person name="Sarai C."/>
            <person name="Schaack S."/>
            <person name="Shirato S."/>
            <person name="Slamovits C.H."/>
            <person name="Spencer D.F."/>
            <person name="Suzuki S."/>
            <person name="Worden A.Z."/>
            <person name="Zauner S."/>
            <person name="Barry K."/>
            <person name="Bell C."/>
            <person name="Bharti A.K."/>
            <person name="Crow J.A."/>
            <person name="Grimwood J."/>
            <person name="Kramer R."/>
            <person name="Lindquist E."/>
            <person name="Lucas S."/>
            <person name="Salamov A."/>
            <person name="McFadden G.I."/>
            <person name="Lane C.E."/>
            <person name="Keeling P.J."/>
            <person name="Gray M.W."/>
            <person name="Grigoriev I.V."/>
            <person name="Archibald J.M."/>
        </authorList>
    </citation>
    <scope>NUCLEOTIDE SEQUENCE</scope>
    <source>
        <strain evidence="10 12">CCMP2712</strain>
    </source>
</reference>
<dbReference type="AlphaFoldDB" id="L1ISW6"/>
<keyword evidence="3" id="KW-0809">Transit peptide</keyword>
<comment type="subcellular location">
    <subcellularLocation>
        <location evidence="1">Mitochondrion</location>
    </subcellularLocation>
</comment>
<dbReference type="Proteomes" id="UP000011087">
    <property type="component" value="Unassembled WGS sequence"/>
</dbReference>
<dbReference type="InterPro" id="IPR015797">
    <property type="entry name" value="NUDIX_hydrolase-like_dom_sf"/>
</dbReference>
<dbReference type="InterPro" id="IPR040008">
    <property type="entry name" value="Ribosomal_mL46"/>
</dbReference>
<keyword evidence="4" id="KW-0689">Ribosomal protein</keyword>
<organism evidence="10">
    <name type="scientific">Guillardia theta (strain CCMP2712)</name>
    <name type="common">Cryptophyte</name>
    <dbReference type="NCBI Taxonomy" id="905079"/>
    <lineage>
        <taxon>Eukaryota</taxon>
        <taxon>Cryptophyceae</taxon>
        <taxon>Pyrenomonadales</taxon>
        <taxon>Geminigeraceae</taxon>
        <taxon>Guillardia</taxon>
    </lineage>
</organism>
<dbReference type="PANTHER" id="PTHR13124">
    <property type="entry name" value="39S RIBOSOMAL PROTEIN L46, MITOCHONDRIAL PRECURSOR-RELATED"/>
    <property type="match status" value="1"/>
</dbReference>
<feature type="region of interest" description="Disordered" evidence="8">
    <location>
        <begin position="25"/>
        <end position="46"/>
    </location>
</feature>
<evidence type="ECO:0000259" key="9">
    <source>
        <dbReference type="Pfam" id="PF11788"/>
    </source>
</evidence>
<feature type="compositionally biased region" description="Low complexity" evidence="8">
    <location>
        <begin position="25"/>
        <end position="34"/>
    </location>
</feature>
<dbReference type="InterPro" id="IPR021757">
    <property type="entry name" value="Ribosomal_mL46_N"/>
</dbReference>
<dbReference type="PANTHER" id="PTHR13124:SF12">
    <property type="entry name" value="LARGE RIBOSOMAL SUBUNIT PROTEIN ML46"/>
    <property type="match status" value="1"/>
</dbReference>
<feature type="domain" description="Large ribosomal subunit protein mL46 N-terminal" evidence="9">
    <location>
        <begin position="68"/>
        <end position="120"/>
    </location>
</feature>
<dbReference type="OMA" id="EKWDLYA"/>
<dbReference type="RefSeq" id="XP_005826326.1">
    <property type="nucleotide sequence ID" value="XM_005826269.1"/>
</dbReference>
<dbReference type="OrthoDB" id="414075at2759"/>
<dbReference type="GO" id="GO:0005762">
    <property type="term" value="C:mitochondrial large ribosomal subunit"/>
    <property type="evidence" value="ECO:0007669"/>
    <property type="project" value="TreeGrafter"/>
</dbReference>
<dbReference type="KEGG" id="gtt:GUITHDRAFT_114545"/>
<dbReference type="STRING" id="905079.L1ISW6"/>
<keyword evidence="6" id="KW-0687">Ribonucleoprotein</keyword>
<gene>
    <name evidence="10" type="ORF">GUITHDRAFT_114545</name>
</gene>
<evidence type="ECO:0000256" key="3">
    <source>
        <dbReference type="ARBA" id="ARBA00022946"/>
    </source>
</evidence>
<evidence type="ECO:0000313" key="11">
    <source>
        <dbReference type="EnsemblProtists" id="EKX39346"/>
    </source>
</evidence>
<evidence type="ECO:0000256" key="5">
    <source>
        <dbReference type="ARBA" id="ARBA00023128"/>
    </source>
</evidence>
<sequence>MHLPMYRSLVGIGCRSINSLQQPLRSLSSQSSSPAADVSKGEEAAARPTWKRVKPVYVVPTWTPPPKKIVAAAVVERLPLITPDMRDWEEAMLDLQMRKLEAIGKRLPPEMEYKPHELHKTEADEYEAMTDEEIIATAYPRKTEADLKGDKRAAWRRLDRRVFLVIQRNKPADILQGETEWNFPQSLRQEGETMRDAVMRTMTTLVQDTAQLFPVGFCPMGYVDRGTGDDRSRVFYYKVQYIEGSLTPVKEIAKDHVWLLQEELKDYLDADLAKITEVICDQ</sequence>
<name>L1ISW6_GUITC</name>
<dbReference type="GO" id="GO:0003735">
    <property type="term" value="F:structural constituent of ribosome"/>
    <property type="evidence" value="ECO:0007669"/>
    <property type="project" value="InterPro"/>
</dbReference>
<proteinExistence type="inferred from homology"/>
<reference evidence="12" key="2">
    <citation type="submission" date="2012-11" db="EMBL/GenBank/DDBJ databases">
        <authorList>
            <person name="Kuo A."/>
            <person name="Curtis B.A."/>
            <person name="Tanifuji G."/>
            <person name="Burki F."/>
            <person name="Gruber A."/>
            <person name="Irimia M."/>
            <person name="Maruyama S."/>
            <person name="Arias M.C."/>
            <person name="Ball S.G."/>
            <person name="Gile G.H."/>
            <person name="Hirakawa Y."/>
            <person name="Hopkins J.F."/>
            <person name="Rensing S.A."/>
            <person name="Schmutz J."/>
            <person name="Symeonidi A."/>
            <person name="Elias M."/>
            <person name="Eveleigh R.J."/>
            <person name="Herman E.K."/>
            <person name="Klute M.J."/>
            <person name="Nakayama T."/>
            <person name="Obornik M."/>
            <person name="Reyes-Prieto A."/>
            <person name="Armbrust E.V."/>
            <person name="Aves S.J."/>
            <person name="Beiko R.G."/>
            <person name="Coutinho P."/>
            <person name="Dacks J.B."/>
            <person name="Durnford D.G."/>
            <person name="Fast N.M."/>
            <person name="Green B.R."/>
            <person name="Grisdale C."/>
            <person name="Hempe F."/>
            <person name="Henrissat B."/>
            <person name="Hoppner M.P."/>
            <person name="Ishida K.-I."/>
            <person name="Kim E."/>
            <person name="Koreny L."/>
            <person name="Kroth P.G."/>
            <person name="Liu Y."/>
            <person name="Malik S.-B."/>
            <person name="Maier U.G."/>
            <person name="McRose D."/>
            <person name="Mock T."/>
            <person name="Neilson J.A."/>
            <person name="Onodera N.T."/>
            <person name="Poole A.M."/>
            <person name="Pritham E.J."/>
            <person name="Richards T.A."/>
            <person name="Rocap G."/>
            <person name="Roy S.W."/>
            <person name="Sarai C."/>
            <person name="Schaack S."/>
            <person name="Shirato S."/>
            <person name="Slamovits C.H."/>
            <person name="Spencer D.F."/>
            <person name="Suzuki S."/>
            <person name="Worden A.Z."/>
            <person name="Zauner S."/>
            <person name="Barry K."/>
            <person name="Bell C."/>
            <person name="Bharti A.K."/>
            <person name="Crow J.A."/>
            <person name="Grimwood J."/>
            <person name="Kramer R."/>
            <person name="Lindquist E."/>
            <person name="Lucas S."/>
            <person name="Salamov A."/>
            <person name="McFadden G.I."/>
            <person name="Lane C.E."/>
            <person name="Keeling P.J."/>
            <person name="Gray M.W."/>
            <person name="Grigoriev I.V."/>
            <person name="Archibald J.M."/>
        </authorList>
    </citation>
    <scope>NUCLEOTIDE SEQUENCE</scope>
    <source>
        <strain evidence="12">CCMP2712</strain>
    </source>
</reference>